<evidence type="ECO:0000256" key="1">
    <source>
        <dbReference type="ARBA" id="ARBA00022741"/>
    </source>
</evidence>
<gene>
    <name evidence="4" type="ORF">Cadr_000004291</name>
</gene>
<sequence length="78" mass="8655">MVADLDDEFADLVLGKFSENFDLLPAEKLQTAIRRVTLAQTAVPVLCGSALKNKGVQPLLDAITMYLPSPEERNYEFL</sequence>
<evidence type="ECO:0000256" key="3">
    <source>
        <dbReference type="ARBA" id="ARBA00023134"/>
    </source>
</evidence>
<keyword evidence="1" id="KW-0547">Nucleotide-binding</keyword>
<keyword evidence="3" id="KW-0342">GTP-binding</keyword>
<protein>
    <submittedName>
        <fullName evidence="4">Ribosome-releasing factor 2</fullName>
    </submittedName>
</protein>
<dbReference type="EMBL" id="JWIN03000003">
    <property type="protein sequence ID" value="KAB1281084.1"/>
    <property type="molecule type" value="Genomic_DNA"/>
</dbReference>
<keyword evidence="2" id="KW-0648">Protein biosynthesis</keyword>
<dbReference type="InterPro" id="IPR027417">
    <property type="entry name" value="P-loop_NTPase"/>
</dbReference>
<dbReference type="AlphaFoldDB" id="A0A5N4ECR2"/>
<dbReference type="SUPFAM" id="SSF52540">
    <property type="entry name" value="P-loop containing nucleoside triphosphate hydrolases"/>
    <property type="match status" value="1"/>
</dbReference>
<organism evidence="4 5">
    <name type="scientific">Camelus dromedarius</name>
    <name type="common">Dromedary</name>
    <name type="synonym">Arabian camel</name>
    <dbReference type="NCBI Taxonomy" id="9838"/>
    <lineage>
        <taxon>Eukaryota</taxon>
        <taxon>Metazoa</taxon>
        <taxon>Chordata</taxon>
        <taxon>Craniata</taxon>
        <taxon>Vertebrata</taxon>
        <taxon>Euteleostomi</taxon>
        <taxon>Mammalia</taxon>
        <taxon>Eutheria</taxon>
        <taxon>Laurasiatheria</taxon>
        <taxon>Artiodactyla</taxon>
        <taxon>Tylopoda</taxon>
        <taxon>Camelidae</taxon>
        <taxon>Camelus</taxon>
    </lineage>
</organism>
<name>A0A5N4ECR2_CAMDR</name>
<dbReference type="GO" id="GO:0005739">
    <property type="term" value="C:mitochondrion"/>
    <property type="evidence" value="ECO:0007669"/>
    <property type="project" value="TreeGrafter"/>
</dbReference>
<accession>A0A5N4ECR2</accession>
<reference evidence="4 5" key="1">
    <citation type="journal article" date="2019" name="Mol. Ecol. Resour.">
        <title>Improving Illumina assemblies with Hi-C and long reads: an example with the North African dromedary.</title>
        <authorList>
            <person name="Elbers J.P."/>
            <person name="Rogers M.F."/>
            <person name="Perelman P.L."/>
            <person name="Proskuryakova A.A."/>
            <person name="Serdyukova N.A."/>
            <person name="Johnson W.E."/>
            <person name="Horin P."/>
            <person name="Corander J."/>
            <person name="Murphy D."/>
            <person name="Burger P.A."/>
        </authorList>
    </citation>
    <scope>NUCLEOTIDE SEQUENCE [LARGE SCALE GENOMIC DNA]</scope>
    <source>
        <strain evidence="4">Drom800</strain>
        <tissue evidence="4">Blood</tissue>
    </source>
</reference>
<keyword evidence="5" id="KW-1185">Reference proteome</keyword>
<evidence type="ECO:0000256" key="2">
    <source>
        <dbReference type="ARBA" id="ARBA00022917"/>
    </source>
</evidence>
<dbReference type="Gene3D" id="3.40.50.300">
    <property type="entry name" value="P-loop containing nucleotide triphosphate hydrolases"/>
    <property type="match status" value="1"/>
</dbReference>
<dbReference type="GO" id="GO:0032790">
    <property type="term" value="P:ribosome disassembly"/>
    <property type="evidence" value="ECO:0007669"/>
    <property type="project" value="TreeGrafter"/>
</dbReference>
<dbReference type="GO" id="GO:0032543">
    <property type="term" value="P:mitochondrial translation"/>
    <property type="evidence" value="ECO:0007669"/>
    <property type="project" value="TreeGrafter"/>
</dbReference>
<dbReference type="Proteomes" id="UP000299084">
    <property type="component" value="Unassembled WGS sequence"/>
</dbReference>
<dbReference type="PANTHER" id="PTHR43261:SF1">
    <property type="entry name" value="RIBOSOME-RELEASING FACTOR 2, MITOCHONDRIAL"/>
    <property type="match status" value="1"/>
</dbReference>
<evidence type="ECO:0000313" key="5">
    <source>
        <dbReference type="Proteomes" id="UP000299084"/>
    </source>
</evidence>
<comment type="caution">
    <text evidence="4">The sequence shown here is derived from an EMBL/GenBank/DDBJ whole genome shotgun (WGS) entry which is preliminary data.</text>
</comment>
<evidence type="ECO:0000313" key="4">
    <source>
        <dbReference type="EMBL" id="KAB1281084.1"/>
    </source>
</evidence>
<proteinExistence type="predicted"/>
<dbReference type="GO" id="GO:0005525">
    <property type="term" value="F:GTP binding"/>
    <property type="evidence" value="ECO:0007669"/>
    <property type="project" value="UniProtKB-KW"/>
</dbReference>
<dbReference type="PANTHER" id="PTHR43261">
    <property type="entry name" value="TRANSLATION ELONGATION FACTOR G-RELATED"/>
    <property type="match status" value="1"/>
</dbReference>
<dbReference type="GO" id="GO:0003924">
    <property type="term" value="F:GTPase activity"/>
    <property type="evidence" value="ECO:0007669"/>
    <property type="project" value="TreeGrafter"/>
</dbReference>